<reference evidence="4 5" key="1">
    <citation type="journal article" date="2014" name="Arch. Microbiol.">
        <title>Bacillus mesophilum sp. nov., strain IITR-54T, a novel 4-chlorobiphenyl dechlorinating bacterium.</title>
        <authorList>
            <person name="Manickam N."/>
            <person name="Singh N.K."/>
            <person name="Bajaj A."/>
            <person name="Kumar R.M."/>
            <person name="Kaur G."/>
            <person name="Kaur N."/>
            <person name="Bala M."/>
            <person name="Kumar A."/>
            <person name="Mayilraj S."/>
        </authorList>
    </citation>
    <scope>NUCLEOTIDE SEQUENCE [LARGE SCALE GENOMIC DNA]</scope>
    <source>
        <strain evidence="4 5">IITR-54</strain>
    </source>
</reference>
<dbReference type="PROSITE" id="PS51201">
    <property type="entry name" value="RCK_N"/>
    <property type="match status" value="1"/>
</dbReference>
<dbReference type="EMBL" id="WBOT01000003">
    <property type="protein sequence ID" value="KAB2332993.1"/>
    <property type="molecule type" value="Genomic_DNA"/>
</dbReference>
<dbReference type="Pfam" id="PF07885">
    <property type="entry name" value="Ion_trans_2"/>
    <property type="match status" value="1"/>
</dbReference>
<protein>
    <submittedName>
        <fullName evidence="4">Potassium channel family protein</fullName>
    </submittedName>
</protein>
<keyword evidence="4" id="KW-0813">Transport</keyword>
<evidence type="ECO:0000313" key="5">
    <source>
        <dbReference type="Proteomes" id="UP000441354"/>
    </source>
</evidence>
<dbReference type="SUPFAM" id="SSF81324">
    <property type="entry name" value="Voltage-gated potassium channels"/>
    <property type="match status" value="1"/>
</dbReference>
<evidence type="ECO:0000259" key="3">
    <source>
        <dbReference type="PROSITE" id="PS51201"/>
    </source>
</evidence>
<name>A0A7V7RM49_9BACI</name>
<keyword evidence="2" id="KW-1133">Transmembrane helix</keyword>
<feature type="transmembrane region" description="Helical" evidence="2">
    <location>
        <begin position="48"/>
        <end position="65"/>
    </location>
</feature>
<gene>
    <name evidence="4" type="ORF">F7732_13040</name>
</gene>
<dbReference type="RefSeq" id="WP_151574456.1">
    <property type="nucleotide sequence ID" value="NZ_WBOT01000003.1"/>
</dbReference>
<dbReference type="Pfam" id="PF02254">
    <property type="entry name" value="TrkA_N"/>
    <property type="match status" value="1"/>
</dbReference>
<evidence type="ECO:0000313" key="4">
    <source>
        <dbReference type="EMBL" id="KAB2332993.1"/>
    </source>
</evidence>
<organism evidence="4 5">
    <name type="scientific">Bacillus mesophilum</name>
    <dbReference type="NCBI Taxonomy" id="1071718"/>
    <lineage>
        <taxon>Bacteria</taxon>
        <taxon>Bacillati</taxon>
        <taxon>Bacillota</taxon>
        <taxon>Bacilli</taxon>
        <taxon>Bacillales</taxon>
        <taxon>Bacillaceae</taxon>
        <taxon>Bacillus</taxon>
    </lineage>
</organism>
<dbReference type="AlphaFoldDB" id="A0A7V7RM49"/>
<dbReference type="SUPFAM" id="SSF51735">
    <property type="entry name" value="NAD(P)-binding Rossmann-fold domains"/>
    <property type="match status" value="1"/>
</dbReference>
<feature type="domain" description="RCK N-terminal" evidence="3">
    <location>
        <begin position="113"/>
        <end position="237"/>
    </location>
</feature>
<dbReference type="InterPro" id="IPR013099">
    <property type="entry name" value="K_chnl_dom"/>
</dbReference>
<keyword evidence="4" id="KW-0407">Ion channel</keyword>
<comment type="subcellular location">
    <subcellularLocation>
        <location evidence="1">Cell membrane</location>
        <topology evidence="1">Multi-pass membrane protein</topology>
    </subcellularLocation>
</comment>
<keyword evidence="2" id="KW-0812">Transmembrane</keyword>
<dbReference type="Gene3D" id="3.40.50.720">
    <property type="entry name" value="NAD(P)-binding Rossmann-like Domain"/>
    <property type="match status" value="1"/>
</dbReference>
<proteinExistence type="predicted"/>
<evidence type="ECO:0000256" key="1">
    <source>
        <dbReference type="ARBA" id="ARBA00004651"/>
    </source>
</evidence>
<keyword evidence="4" id="KW-0406">Ion transport</keyword>
<evidence type="ECO:0000256" key="2">
    <source>
        <dbReference type="SAM" id="Phobius"/>
    </source>
</evidence>
<dbReference type="InterPro" id="IPR050721">
    <property type="entry name" value="Trk_Ktr_HKT_K-transport"/>
</dbReference>
<dbReference type="PANTHER" id="PTHR43833:SF9">
    <property type="entry name" value="POTASSIUM CHANNEL PROTEIN YUGO-RELATED"/>
    <property type="match status" value="1"/>
</dbReference>
<feature type="transmembrane region" description="Helical" evidence="2">
    <location>
        <begin position="72"/>
        <end position="91"/>
    </location>
</feature>
<feature type="transmembrane region" description="Helical" evidence="2">
    <location>
        <begin position="12"/>
        <end position="36"/>
    </location>
</feature>
<dbReference type="InterPro" id="IPR036291">
    <property type="entry name" value="NAD(P)-bd_dom_sf"/>
</dbReference>
<keyword evidence="5" id="KW-1185">Reference proteome</keyword>
<dbReference type="Gene3D" id="1.10.287.70">
    <property type="match status" value="1"/>
</dbReference>
<accession>A0A7V7RM49</accession>
<dbReference type="InterPro" id="IPR003148">
    <property type="entry name" value="RCK_N"/>
</dbReference>
<dbReference type="GO" id="GO:0005886">
    <property type="term" value="C:plasma membrane"/>
    <property type="evidence" value="ECO:0007669"/>
    <property type="project" value="UniProtKB-SubCell"/>
</dbReference>
<dbReference type="PANTHER" id="PTHR43833">
    <property type="entry name" value="POTASSIUM CHANNEL PROTEIN 2-RELATED-RELATED"/>
    <property type="match status" value="1"/>
</dbReference>
<comment type="caution">
    <text evidence="4">The sequence shown here is derived from an EMBL/GenBank/DDBJ whole genome shotgun (WGS) entry which is preliminary data.</text>
</comment>
<dbReference type="GO" id="GO:0006813">
    <property type="term" value="P:potassium ion transport"/>
    <property type="evidence" value="ECO:0007669"/>
    <property type="project" value="InterPro"/>
</dbReference>
<sequence>MPHFLMSRFIRLPLVLRILTIALLAIFIFGWLVHLIEPHNFPKLADGIWWAIITASTVGYGDFVPETALGRFTGVVLIMTGAGFLASYFVALTTAAVTRQNDFLEGKVAYKGADHIIVIGWNERSREILNTICSSKSNHYVTLIDETLEYNPLPHKNLHFIQGRANRDDVLLKANIHSARKVIITADQNKNELHADMNSILTLLAVKGLNAKLPCIVEILTAEQSENARRAGADEIIQTNLLTSFVMINSITSQELVNSFLGLLNQLDKRKLTFQPASEEIINQSFLHLSQMFIAEGILLLGIKRGEETIVNPPHPFIVAGEDQLIVIMN</sequence>
<dbReference type="Proteomes" id="UP000441354">
    <property type="component" value="Unassembled WGS sequence"/>
</dbReference>
<dbReference type="OrthoDB" id="9785285at2"/>
<keyword evidence="2" id="KW-0472">Membrane</keyword>
<dbReference type="GO" id="GO:0034220">
    <property type="term" value="P:monoatomic ion transmembrane transport"/>
    <property type="evidence" value="ECO:0007669"/>
    <property type="project" value="UniProtKB-KW"/>
</dbReference>